<dbReference type="RefSeq" id="WP_097071724.1">
    <property type="nucleotide sequence ID" value="NZ_OBMQ01000001.1"/>
</dbReference>
<protein>
    <submittedName>
        <fullName evidence="1">Uncharacterized protein</fullName>
    </submittedName>
</protein>
<name>A0A285RD45_9BACL</name>
<accession>A0A285RD45</accession>
<reference evidence="2" key="1">
    <citation type="submission" date="2017-08" db="EMBL/GenBank/DDBJ databases">
        <authorList>
            <person name="Varghese N."/>
            <person name="Submissions S."/>
        </authorList>
    </citation>
    <scope>NUCLEOTIDE SEQUENCE [LARGE SCALE GENOMIC DNA]</scope>
    <source>
        <strain evidence="2">JC22</strain>
    </source>
</reference>
<dbReference type="EMBL" id="OBMQ01000001">
    <property type="protein sequence ID" value="SOB90297.1"/>
    <property type="molecule type" value="Genomic_DNA"/>
</dbReference>
<evidence type="ECO:0000313" key="2">
    <source>
        <dbReference type="Proteomes" id="UP000219636"/>
    </source>
</evidence>
<proteinExistence type="predicted"/>
<dbReference type="Proteomes" id="UP000219636">
    <property type="component" value="Unassembled WGS sequence"/>
</dbReference>
<sequence length="156" mass="18302">MPIFVNPNNPEQPAKGVYRWYFHKEDDKQETVTTLYIGQAGKNKTNLLPRGTLYRGVGQVQRNPFYSGKGYTLDTNFIVGTIIHLLENKGYRCYWEHIDNDPSKEQMFVQKYKPIIQDQNGRLLTGYNMKLQNKWKKSMVQSAIEKVENKFTEDFV</sequence>
<organism evidence="1 2">
    <name type="scientific">Ureibacillus xyleni</name>
    <dbReference type="NCBI Taxonomy" id="614648"/>
    <lineage>
        <taxon>Bacteria</taxon>
        <taxon>Bacillati</taxon>
        <taxon>Bacillota</taxon>
        <taxon>Bacilli</taxon>
        <taxon>Bacillales</taxon>
        <taxon>Caryophanaceae</taxon>
        <taxon>Ureibacillus</taxon>
    </lineage>
</organism>
<gene>
    <name evidence="1" type="ORF">SAMN05880501_101136</name>
</gene>
<evidence type="ECO:0000313" key="1">
    <source>
        <dbReference type="EMBL" id="SOB90297.1"/>
    </source>
</evidence>
<dbReference type="AlphaFoldDB" id="A0A285RD45"/>
<keyword evidence="2" id="KW-1185">Reference proteome</keyword>